<accession>A0A0C1R2Z0</accession>
<sequence>MNKTISFTIIIGINKGYFHNNINKNGIQIIAEEWQKIAKKLYDETRIYVSCVMHPGKAVYNAEWGCPVGGEDIITITGTANPKFAQDLEQWEDIVIKIAKHLKAVLNQSTVTVEFHEVKNFVYLNEELK</sequence>
<dbReference type="OrthoDB" id="1911699at2"/>
<name>A0A0C1R2Z0_9CLOT</name>
<comment type="caution">
    <text evidence="1">The sequence shown here is derived from an EMBL/GenBank/DDBJ whole genome shotgun (WGS) entry which is preliminary data.</text>
</comment>
<evidence type="ECO:0000313" key="2">
    <source>
        <dbReference type="Proteomes" id="UP000031366"/>
    </source>
</evidence>
<protein>
    <submittedName>
        <fullName evidence="1">Uncharacterized protein</fullName>
    </submittedName>
</protein>
<dbReference type="EMBL" id="AYSO01000020">
    <property type="protein sequence ID" value="KIE44811.1"/>
    <property type="molecule type" value="Genomic_DNA"/>
</dbReference>
<organism evidence="1 2">
    <name type="scientific">Clostridium argentinense CDC 2741</name>
    <dbReference type="NCBI Taxonomy" id="1418104"/>
    <lineage>
        <taxon>Bacteria</taxon>
        <taxon>Bacillati</taxon>
        <taxon>Bacillota</taxon>
        <taxon>Clostridia</taxon>
        <taxon>Eubacteriales</taxon>
        <taxon>Clostridiaceae</taxon>
        <taxon>Clostridium</taxon>
    </lineage>
</organism>
<keyword evidence="2" id="KW-1185">Reference proteome</keyword>
<dbReference type="AlphaFoldDB" id="A0A0C1R2Z0"/>
<dbReference type="Proteomes" id="UP000031366">
    <property type="component" value="Unassembled WGS sequence"/>
</dbReference>
<dbReference type="RefSeq" id="WP_039635799.1">
    <property type="nucleotide sequence ID" value="NZ_AYSO01000020.1"/>
</dbReference>
<gene>
    <name evidence="1" type="ORF">U732_123</name>
</gene>
<reference evidence="1 2" key="1">
    <citation type="journal article" date="2015" name="Infect. Genet. Evol.">
        <title>Genomic sequences of six botulinum neurotoxin-producing strains representing three clostridial species illustrate the mobility and diversity of botulinum neurotoxin genes.</title>
        <authorList>
            <person name="Smith T.J."/>
            <person name="Hill K.K."/>
            <person name="Xie G."/>
            <person name="Foley B.T."/>
            <person name="Williamson C.H."/>
            <person name="Foster J.T."/>
            <person name="Johnson S.L."/>
            <person name="Chertkov O."/>
            <person name="Teshima H."/>
            <person name="Gibbons H.S."/>
            <person name="Johnsky L.A."/>
            <person name="Karavis M.A."/>
            <person name="Smith L.A."/>
        </authorList>
    </citation>
    <scope>NUCLEOTIDE SEQUENCE [LARGE SCALE GENOMIC DNA]</scope>
    <source>
        <strain evidence="1 2">CDC 2741</strain>
    </source>
</reference>
<proteinExistence type="predicted"/>
<evidence type="ECO:0000313" key="1">
    <source>
        <dbReference type="EMBL" id="KIE44811.1"/>
    </source>
</evidence>